<dbReference type="PANTHER" id="PTHR42705:SF2">
    <property type="entry name" value="BIFUNCTIONAL NON-HOMOLOGOUS END JOINING PROTEIN LIGD"/>
    <property type="match status" value="1"/>
</dbReference>
<dbReference type="GO" id="GO:0016874">
    <property type="term" value="F:ligase activity"/>
    <property type="evidence" value="ECO:0007669"/>
    <property type="project" value="UniProtKB-KW"/>
</dbReference>
<feature type="domain" description="DNA ligase D polymerase" evidence="1">
    <location>
        <begin position="26"/>
        <end position="283"/>
    </location>
</feature>
<dbReference type="STRING" id="1748243.Tel_12775"/>
<keyword evidence="3" id="KW-1185">Reference proteome</keyword>
<evidence type="ECO:0000313" key="2">
    <source>
        <dbReference type="EMBL" id="ALP53938.1"/>
    </source>
</evidence>
<dbReference type="CDD" id="cd04861">
    <property type="entry name" value="LigD_Pol_like"/>
    <property type="match status" value="1"/>
</dbReference>
<dbReference type="Proteomes" id="UP000055136">
    <property type="component" value="Chromosome"/>
</dbReference>
<dbReference type="NCBIfam" id="TIGR02778">
    <property type="entry name" value="ligD_pol"/>
    <property type="match status" value="1"/>
</dbReference>
<organism evidence="2 3">
    <name type="scientific">Candidatus Tenderia electrophaga</name>
    <dbReference type="NCBI Taxonomy" id="1748243"/>
    <lineage>
        <taxon>Bacteria</taxon>
        <taxon>Pseudomonadati</taxon>
        <taxon>Pseudomonadota</taxon>
        <taxon>Gammaproteobacteria</taxon>
        <taxon>Candidatus Tenderiales</taxon>
        <taxon>Candidatus Tenderiaceae</taxon>
        <taxon>Candidatus Tenderia</taxon>
    </lineage>
</organism>
<dbReference type="Pfam" id="PF21686">
    <property type="entry name" value="LigD_Prim-Pol"/>
    <property type="match status" value="1"/>
</dbReference>
<sequence length="305" mass="34641">MARFGRYTVELSNTDKVFFPDAGISKGDLIDYYSAVAEWLVPHAKDRPLTLHRFPDGIDQDGFYQQQRSDYFPDWIQSRKTARVEDSHEDEKAVDHVLCNNQATLVYLANQGVITLHGWLSRAPRLTRPDRLIFDLDPAHKDFGTVRRAARQVAALMQQLNLTPYAMTTGSRGLHVVAPLRRGQQFDAVRDLAQAMAQHLAQQHSDDLTVEQRKDKRQGRIYLDVMRNAYGQTAVLPYAVRAKPGAPVATPLDLDELDDSGLDPQGWHIKNILRRLGQKGDPWADIRRHAVSIEGVRKALDKMRD</sequence>
<evidence type="ECO:0000313" key="3">
    <source>
        <dbReference type="Proteomes" id="UP000055136"/>
    </source>
</evidence>
<evidence type="ECO:0000259" key="1">
    <source>
        <dbReference type="Pfam" id="PF21686"/>
    </source>
</evidence>
<name>A0A0S2TFP3_9GAMM</name>
<protein>
    <submittedName>
        <fullName evidence="2">ATP-dependent DNA ligase</fullName>
    </submittedName>
</protein>
<dbReference type="PANTHER" id="PTHR42705">
    <property type="entry name" value="BIFUNCTIONAL NON-HOMOLOGOUS END JOINING PROTEIN LIGD"/>
    <property type="match status" value="1"/>
</dbReference>
<dbReference type="EMBL" id="CP013099">
    <property type="protein sequence ID" value="ALP53938.1"/>
    <property type="molecule type" value="Genomic_DNA"/>
</dbReference>
<keyword evidence="2" id="KW-0436">Ligase</keyword>
<gene>
    <name evidence="2" type="ORF">Tel_12775</name>
</gene>
<reference evidence="2" key="1">
    <citation type="submission" date="2015-10" db="EMBL/GenBank/DDBJ databases">
        <title>Description of Candidatus Tenderia electrophaga gen. nov, sp. nov., an Uncultivated Electroautotroph from a Biocathode Enrichment.</title>
        <authorList>
            <person name="Eddie B.J."/>
            <person name="Malanoski A.P."/>
            <person name="Wang Z."/>
            <person name="Hall R.J."/>
            <person name="Oh S.D."/>
            <person name="Heiner C."/>
            <person name="Lin B."/>
            <person name="Strycharz-Glaven S.M."/>
        </authorList>
    </citation>
    <scope>NUCLEOTIDE SEQUENCE [LARGE SCALE GENOMIC DNA]</scope>
    <source>
        <strain evidence="2">NRL1</strain>
    </source>
</reference>
<dbReference type="AlphaFoldDB" id="A0A0S2TFP3"/>
<dbReference type="Gene3D" id="3.90.920.10">
    <property type="entry name" value="DNA primase, PRIM domain"/>
    <property type="match status" value="1"/>
</dbReference>
<proteinExistence type="predicted"/>
<dbReference type="InterPro" id="IPR014145">
    <property type="entry name" value="LigD_pol_dom"/>
</dbReference>
<dbReference type="InterPro" id="IPR052171">
    <property type="entry name" value="NHEJ_LigD"/>
</dbReference>
<dbReference type="KEGG" id="tee:Tel_12775"/>
<accession>A0A0S2TFP3</accession>